<organism evidence="1 2">
    <name type="scientific">Oidiodendron maius (strain Zn)</name>
    <dbReference type="NCBI Taxonomy" id="913774"/>
    <lineage>
        <taxon>Eukaryota</taxon>
        <taxon>Fungi</taxon>
        <taxon>Dikarya</taxon>
        <taxon>Ascomycota</taxon>
        <taxon>Pezizomycotina</taxon>
        <taxon>Leotiomycetes</taxon>
        <taxon>Leotiomycetes incertae sedis</taxon>
        <taxon>Myxotrichaceae</taxon>
        <taxon>Oidiodendron</taxon>
    </lineage>
</organism>
<reference evidence="1 2" key="1">
    <citation type="submission" date="2014-04" db="EMBL/GenBank/DDBJ databases">
        <authorList>
            <consortium name="DOE Joint Genome Institute"/>
            <person name="Kuo A."/>
            <person name="Martino E."/>
            <person name="Perotto S."/>
            <person name="Kohler A."/>
            <person name="Nagy L.G."/>
            <person name="Floudas D."/>
            <person name="Copeland A."/>
            <person name="Barry K.W."/>
            <person name="Cichocki N."/>
            <person name="Veneault-Fourrey C."/>
            <person name="LaButti K."/>
            <person name="Lindquist E.A."/>
            <person name="Lipzen A."/>
            <person name="Lundell T."/>
            <person name="Morin E."/>
            <person name="Murat C."/>
            <person name="Sun H."/>
            <person name="Tunlid A."/>
            <person name="Henrissat B."/>
            <person name="Grigoriev I.V."/>
            <person name="Hibbett D.S."/>
            <person name="Martin F."/>
            <person name="Nordberg H.P."/>
            <person name="Cantor M.N."/>
            <person name="Hua S.X."/>
        </authorList>
    </citation>
    <scope>NUCLEOTIDE SEQUENCE [LARGE SCALE GENOMIC DNA]</scope>
    <source>
        <strain evidence="1 2">Zn</strain>
    </source>
</reference>
<dbReference type="EMBL" id="KN832881">
    <property type="protein sequence ID" value="KIM97685.1"/>
    <property type="molecule type" value="Genomic_DNA"/>
</dbReference>
<dbReference type="AlphaFoldDB" id="A0A0C3GNS8"/>
<name>A0A0C3GNS8_OIDMZ</name>
<keyword evidence="2" id="KW-1185">Reference proteome</keyword>
<dbReference type="InParanoid" id="A0A0C3GNS8"/>
<protein>
    <submittedName>
        <fullName evidence="1">Uncharacterized protein</fullName>
    </submittedName>
</protein>
<accession>A0A0C3GNS8</accession>
<dbReference type="HOGENOM" id="CLU_2223989_0_0_1"/>
<dbReference type="Proteomes" id="UP000054321">
    <property type="component" value="Unassembled WGS sequence"/>
</dbReference>
<reference evidence="2" key="2">
    <citation type="submission" date="2015-01" db="EMBL/GenBank/DDBJ databases">
        <title>Evolutionary Origins and Diversification of the Mycorrhizal Mutualists.</title>
        <authorList>
            <consortium name="DOE Joint Genome Institute"/>
            <consortium name="Mycorrhizal Genomics Consortium"/>
            <person name="Kohler A."/>
            <person name="Kuo A."/>
            <person name="Nagy L.G."/>
            <person name="Floudas D."/>
            <person name="Copeland A."/>
            <person name="Barry K.W."/>
            <person name="Cichocki N."/>
            <person name="Veneault-Fourrey C."/>
            <person name="LaButti K."/>
            <person name="Lindquist E.A."/>
            <person name="Lipzen A."/>
            <person name="Lundell T."/>
            <person name="Morin E."/>
            <person name="Murat C."/>
            <person name="Riley R."/>
            <person name="Ohm R."/>
            <person name="Sun H."/>
            <person name="Tunlid A."/>
            <person name="Henrissat B."/>
            <person name="Grigoriev I.V."/>
            <person name="Hibbett D.S."/>
            <person name="Martin F."/>
        </authorList>
    </citation>
    <scope>NUCLEOTIDE SEQUENCE [LARGE SCALE GENOMIC DNA]</scope>
    <source>
        <strain evidence="2">Zn</strain>
    </source>
</reference>
<evidence type="ECO:0000313" key="2">
    <source>
        <dbReference type="Proteomes" id="UP000054321"/>
    </source>
</evidence>
<evidence type="ECO:0000313" key="1">
    <source>
        <dbReference type="EMBL" id="KIM97685.1"/>
    </source>
</evidence>
<sequence>MPSSRLLPPSDDEMRNLGLEAVGDDSLSSAVNLFEPHPYGSYFCTLEATASRTVAAAATRAMMQHQEIVAPQENEAEDIHPPLLDFVLSGLGACSKRYRIDTKPPL</sequence>
<gene>
    <name evidence="1" type="ORF">OIDMADRAFT_31619</name>
</gene>
<proteinExistence type="predicted"/>